<protein>
    <submittedName>
        <fullName evidence="9">Major facilitator superfamily transporter</fullName>
    </submittedName>
</protein>
<feature type="transmembrane region" description="Helical" evidence="7">
    <location>
        <begin position="365"/>
        <end position="388"/>
    </location>
</feature>
<feature type="transmembrane region" description="Helical" evidence="7">
    <location>
        <begin position="259"/>
        <end position="278"/>
    </location>
</feature>
<evidence type="ECO:0000256" key="4">
    <source>
        <dbReference type="ARBA" id="ARBA00022692"/>
    </source>
</evidence>
<keyword evidence="2" id="KW-0813">Transport</keyword>
<feature type="domain" description="Major facilitator superfamily (MFS) profile" evidence="8">
    <location>
        <begin position="16"/>
        <end position="440"/>
    </location>
</feature>
<dbReference type="STRING" id="1191523.MROS_0328"/>
<evidence type="ECO:0000256" key="1">
    <source>
        <dbReference type="ARBA" id="ARBA00004651"/>
    </source>
</evidence>
<keyword evidence="4 7" id="KW-0812">Transmembrane</keyword>
<dbReference type="OrthoDB" id="6247348at2"/>
<dbReference type="GO" id="GO:0006857">
    <property type="term" value="P:oligopeptide transport"/>
    <property type="evidence" value="ECO:0007669"/>
    <property type="project" value="InterPro"/>
</dbReference>
<dbReference type="SUPFAM" id="SSF103473">
    <property type="entry name" value="MFS general substrate transporter"/>
    <property type="match status" value="1"/>
</dbReference>
<dbReference type="InterPro" id="IPR011701">
    <property type="entry name" value="MFS"/>
</dbReference>
<feature type="transmembrane region" description="Helical" evidence="7">
    <location>
        <begin position="145"/>
        <end position="163"/>
    </location>
</feature>
<keyword evidence="6 7" id="KW-0472">Membrane</keyword>
<dbReference type="HOGENOM" id="CLU_031614_0_0_10"/>
<dbReference type="KEGG" id="mro:MROS_0328"/>
<dbReference type="PROSITE" id="PS50850">
    <property type="entry name" value="MFS"/>
    <property type="match status" value="1"/>
</dbReference>
<evidence type="ECO:0000256" key="5">
    <source>
        <dbReference type="ARBA" id="ARBA00022989"/>
    </source>
</evidence>
<dbReference type="PROSITE" id="PS01023">
    <property type="entry name" value="PTR2_2"/>
    <property type="match status" value="1"/>
</dbReference>
<dbReference type="RefSeq" id="WP_014855009.1">
    <property type="nucleotide sequence ID" value="NC_018178.1"/>
</dbReference>
<keyword evidence="3" id="KW-1003">Cell membrane</keyword>
<dbReference type="PANTHER" id="PTHR23517">
    <property type="entry name" value="RESISTANCE PROTEIN MDTM, PUTATIVE-RELATED-RELATED"/>
    <property type="match status" value="1"/>
</dbReference>
<name>I6YSP5_MELRP</name>
<evidence type="ECO:0000256" key="3">
    <source>
        <dbReference type="ARBA" id="ARBA00022475"/>
    </source>
</evidence>
<proteinExistence type="predicted"/>
<evidence type="ECO:0000256" key="7">
    <source>
        <dbReference type="SAM" id="Phobius"/>
    </source>
</evidence>
<feature type="transmembrane region" description="Helical" evidence="7">
    <location>
        <begin position="417"/>
        <end position="435"/>
    </location>
</feature>
<dbReference type="Proteomes" id="UP000009011">
    <property type="component" value="Chromosome"/>
</dbReference>
<evidence type="ECO:0000259" key="8">
    <source>
        <dbReference type="PROSITE" id="PS50850"/>
    </source>
</evidence>
<dbReference type="eggNOG" id="COG3104">
    <property type="taxonomic scope" value="Bacteria"/>
</dbReference>
<dbReference type="PATRIC" id="fig|1191523.3.peg.337"/>
<keyword evidence="10" id="KW-1185">Reference proteome</keyword>
<gene>
    <name evidence="9" type="ordered locus">MROS_0328</name>
</gene>
<evidence type="ECO:0000256" key="2">
    <source>
        <dbReference type="ARBA" id="ARBA00022448"/>
    </source>
</evidence>
<feature type="transmembrane region" description="Helical" evidence="7">
    <location>
        <begin position="285"/>
        <end position="304"/>
    </location>
</feature>
<evidence type="ECO:0000313" key="9">
    <source>
        <dbReference type="EMBL" id="AFN73572.1"/>
    </source>
</evidence>
<feature type="transmembrane region" description="Helical" evidence="7">
    <location>
        <begin position="57"/>
        <end position="74"/>
    </location>
</feature>
<evidence type="ECO:0000313" key="10">
    <source>
        <dbReference type="Proteomes" id="UP000009011"/>
    </source>
</evidence>
<accession>I6YSP5</accession>
<feature type="transmembrane region" description="Helical" evidence="7">
    <location>
        <begin position="32"/>
        <end position="51"/>
    </location>
</feature>
<feature type="transmembrane region" description="Helical" evidence="7">
    <location>
        <begin position="86"/>
        <end position="104"/>
    </location>
</feature>
<feature type="transmembrane region" description="Helical" evidence="7">
    <location>
        <begin position="110"/>
        <end position="133"/>
    </location>
</feature>
<dbReference type="InterPro" id="IPR036259">
    <property type="entry name" value="MFS_trans_sf"/>
</dbReference>
<dbReference type="GO" id="GO:0005886">
    <property type="term" value="C:plasma membrane"/>
    <property type="evidence" value="ECO:0007669"/>
    <property type="project" value="UniProtKB-SubCell"/>
</dbReference>
<dbReference type="InterPro" id="IPR050171">
    <property type="entry name" value="MFS_Transporters"/>
</dbReference>
<dbReference type="Gene3D" id="1.20.1250.20">
    <property type="entry name" value="MFS general substrate transporter like domains"/>
    <property type="match status" value="2"/>
</dbReference>
<feature type="transmembrane region" description="Helical" evidence="7">
    <location>
        <begin position="324"/>
        <end position="345"/>
    </location>
</feature>
<dbReference type="Pfam" id="PF07690">
    <property type="entry name" value="MFS_1"/>
    <property type="match status" value="1"/>
</dbReference>
<dbReference type="InterPro" id="IPR020846">
    <property type="entry name" value="MFS_dom"/>
</dbReference>
<feature type="transmembrane region" description="Helical" evidence="7">
    <location>
        <begin position="175"/>
        <end position="194"/>
    </location>
</feature>
<keyword evidence="5 7" id="KW-1133">Transmembrane helix</keyword>
<comment type="subcellular location">
    <subcellularLocation>
        <location evidence="1">Cell membrane</location>
        <topology evidence="1">Multi-pass membrane protein</topology>
    </subcellularLocation>
</comment>
<evidence type="ECO:0000256" key="6">
    <source>
        <dbReference type="ARBA" id="ARBA00023136"/>
    </source>
</evidence>
<dbReference type="AlphaFoldDB" id="I6YSP5"/>
<dbReference type="InterPro" id="IPR018456">
    <property type="entry name" value="PTR2_symporter_CS"/>
</dbReference>
<dbReference type="EMBL" id="CP003557">
    <property type="protein sequence ID" value="AFN73572.1"/>
    <property type="molecule type" value="Genomic_DNA"/>
</dbReference>
<dbReference type="GO" id="GO:0022857">
    <property type="term" value="F:transmembrane transporter activity"/>
    <property type="evidence" value="ECO:0007669"/>
    <property type="project" value="InterPro"/>
</dbReference>
<sequence>MAKETNTVASGQGWKFSKEFWLANFMELCERAAYYGFFIVLTLYLTDIVGFTDTETGIVAGVFYALLYFLPPFVGAISDKIGFKKGLILAFALLTIGYFFLGVFHEKIPVLFFLFIVLVGGSFIKPLITGTVAKTTTEENRARGYALFYWVVNIGAFSGKTFVPYVRQGIGLEYVNFFSAGMAFLAMLFAIFFYNQNDNSYTTKTIEDVVKSLKKIMTSPRLLLLILIVSGFWTIQHQLYATMPKYVIRLLGEDARPEWLANVNPAVVVLFVVLVTNLMKKQKAVTSMLVGMLLMPFSALAMSGSQWLGGITGSSVSILGFFTLHPLTVMMIIGIAIQGLAECFISPRFLEYFSLQAPKGEEGVYLGFSHLHSFLSALAGFTMSGFLLDAYCPDPNTLPAGLSAAEKAVYYQDAHVIWYYFVAIGFVAAIALFVFKIATERIDAKKAAVNH</sequence>
<dbReference type="PANTHER" id="PTHR23517:SF2">
    <property type="entry name" value="MULTIDRUG RESISTANCE PROTEIN MDTH"/>
    <property type="match status" value="1"/>
</dbReference>
<reference evidence="9 10" key="1">
    <citation type="journal article" date="2013" name="PLoS ONE">
        <title>Genomic analysis of Melioribacter roseus, facultatively anaerobic organotrophic bacterium representing a novel deep lineage within Bacteriodetes/Chlorobi group.</title>
        <authorList>
            <person name="Kadnikov V.V."/>
            <person name="Mardanov A.V."/>
            <person name="Podosokorskaya O.A."/>
            <person name="Gavrilov S.N."/>
            <person name="Kublanov I.V."/>
            <person name="Beletsky A.V."/>
            <person name="Bonch-Osmolovskaya E.A."/>
            <person name="Ravin N.V."/>
        </authorList>
    </citation>
    <scope>NUCLEOTIDE SEQUENCE [LARGE SCALE GENOMIC DNA]</scope>
    <source>
        <strain evidence="10">JCM 17771 / P3M-2</strain>
    </source>
</reference>
<feature type="transmembrane region" description="Helical" evidence="7">
    <location>
        <begin position="222"/>
        <end position="239"/>
    </location>
</feature>
<organism evidence="9 10">
    <name type="scientific">Melioribacter roseus (strain DSM 23840 / JCM 17771 / VKM B-2668 / P3M-2)</name>
    <dbReference type="NCBI Taxonomy" id="1191523"/>
    <lineage>
        <taxon>Bacteria</taxon>
        <taxon>Pseudomonadati</taxon>
        <taxon>Ignavibacteriota</taxon>
        <taxon>Ignavibacteria</taxon>
        <taxon>Ignavibacteriales</taxon>
        <taxon>Melioribacteraceae</taxon>
        <taxon>Melioribacter</taxon>
    </lineage>
</organism>